<name>A0A9N9GBL3_9GLOM</name>
<evidence type="ECO:0000256" key="10">
    <source>
        <dbReference type="SAM" id="MobiDB-lite"/>
    </source>
</evidence>
<feature type="region of interest" description="Disordered" evidence="10">
    <location>
        <begin position="358"/>
        <end position="416"/>
    </location>
</feature>
<dbReference type="InterPro" id="IPR020848">
    <property type="entry name" value="AP_endonuclease_F1_CS"/>
</dbReference>
<dbReference type="NCBIfam" id="TIGR00633">
    <property type="entry name" value="xth"/>
    <property type="match status" value="1"/>
</dbReference>
<feature type="binding site" evidence="7">
    <location>
        <position position="280"/>
    </location>
    <ligand>
        <name>Mg(2+)</name>
        <dbReference type="ChEBI" id="CHEBI:18420"/>
        <label>1</label>
    </ligand>
</feature>
<dbReference type="InterPro" id="IPR005135">
    <property type="entry name" value="Endo/exonuclease/phosphatase"/>
</dbReference>
<evidence type="ECO:0000256" key="7">
    <source>
        <dbReference type="PIRSR" id="PIRSR604808-2"/>
    </source>
</evidence>
<evidence type="ECO:0000256" key="1">
    <source>
        <dbReference type="ARBA" id="ARBA00001936"/>
    </source>
</evidence>
<feature type="active site" description="Proton acceptor" evidence="6">
    <location>
        <position position="281"/>
    </location>
</feature>
<feature type="site" description="Interaction with DNA substrate" evidence="8">
    <location>
        <position position="281"/>
    </location>
</feature>
<comment type="caution">
    <text evidence="12">The sequence shown here is derived from an EMBL/GenBank/DDBJ whole genome shotgun (WGS) entry which is preliminary data.</text>
</comment>
<evidence type="ECO:0000256" key="3">
    <source>
        <dbReference type="ARBA" id="ARBA00022723"/>
    </source>
</evidence>
<dbReference type="PANTHER" id="PTHR22748">
    <property type="entry name" value="AP ENDONUCLEASE"/>
    <property type="match status" value="1"/>
</dbReference>
<gene>
    <name evidence="12" type="ORF">PBRASI_LOCUS7105</name>
</gene>
<keyword evidence="9" id="KW-0227">DNA damage</keyword>
<evidence type="ECO:0000313" key="12">
    <source>
        <dbReference type="EMBL" id="CAG8590643.1"/>
    </source>
</evidence>
<evidence type="ECO:0000256" key="4">
    <source>
        <dbReference type="ARBA" id="ARBA00022801"/>
    </source>
</evidence>
<evidence type="ECO:0000256" key="9">
    <source>
        <dbReference type="RuleBase" id="RU362131"/>
    </source>
</evidence>
<dbReference type="Pfam" id="PF03372">
    <property type="entry name" value="Exo_endo_phos"/>
    <property type="match status" value="1"/>
</dbReference>
<feature type="site" description="Important for catalytic activity" evidence="8">
    <location>
        <position position="255"/>
    </location>
</feature>
<feature type="compositionally biased region" description="Polar residues" evidence="10">
    <location>
        <begin position="400"/>
        <end position="416"/>
    </location>
</feature>
<dbReference type="PROSITE" id="PS51435">
    <property type="entry name" value="AP_NUCLEASE_F1_4"/>
    <property type="match status" value="1"/>
</dbReference>
<comment type="similarity">
    <text evidence="2 9">Belongs to the DNA repair enzymes AP/ExoA family.</text>
</comment>
<protein>
    <recommendedName>
        <fullName evidence="9">DNA-(apurinic or apyrimidinic site) endonuclease</fullName>
        <ecNumber evidence="9">3.1.-.-</ecNumber>
    </recommendedName>
</protein>
<feature type="binding site" evidence="7">
    <location>
        <position position="281"/>
    </location>
    <ligand>
        <name>Mg(2+)</name>
        <dbReference type="ChEBI" id="CHEBI:18420"/>
        <label>1</label>
    </ligand>
</feature>
<evidence type="ECO:0000313" key="13">
    <source>
        <dbReference type="Proteomes" id="UP000789739"/>
    </source>
</evidence>
<reference evidence="12" key="1">
    <citation type="submission" date="2021-06" db="EMBL/GenBank/DDBJ databases">
        <authorList>
            <person name="Kallberg Y."/>
            <person name="Tangrot J."/>
            <person name="Rosling A."/>
        </authorList>
    </citation>
    <scope>NUCLEOTIDE SEQUENCE</scope>
    <source>
        <strain evidence="12">BR232B</strain>
    </source>
</reference>
<proteinExistence type="inferred from homology"/>
<dbReference type="EMBL" id="CAJVPI010001037">
    <property type="protein sequence ID" value="CAG8590643.1"/>
    <property type="molecule type" value="Genomic_DNA"/>
</dbReference>
<keyword evidence="3 7" id="KW-0479">Metal-binding</keyword>
<keyword evidence="4" id="KW-0378">Hydrolase</keyword>
<feature type="compositionally biased region" description="Basic and acidic residues" evidence="10">
    <location>
        <begin position="366"/>
        <end position="386"/>
    </location>
</feature>
<dbReference type="GO" id="GO:0008311">
    <property type="term" value="F:double-stranded DNA 3'-5' DNA exonuclease activity"/>
    <property type="evidence" value="ECO:0007669"/>
    <property type="project" value="TreeGrafter"/>
</dbReference>
<dbReference type="OrthoDB" id="391817at2759"/>
<dbReference type="AlphaFoldDB" id="A0A9N9GBL3"/>
<evidence type="ECO:0000256" key="2">
    <source>
        <dbReference type="ARBA" id="ARBA00007092"/>
    </source>
</evidence>
<feature type="binding site" evidence="7">
    <location>
        <position position="179"/>
    </location>
    <ligand>
        <name>Mg(2+)</name>
        <dbReference type="ChEBI" id="CHEBI:18420"/>
        <label>1</label>
    </ligand>
</feature>
<feature type="active site" evidence="6">
    <location>
        <position position="138"/>
    </location>
</feature>
<feature type="region of interest" description="Disordered" evidence="10">
    <location>
        <begin position="431"/>
        <end position="454"/>
    </location>
</feature>
<comment type="cofactor">
    <cofactor evidence="7 9">
        <name>Mg(2+)</name>
        <dbReference type="ChEBI" id="CHEBI:18420"/>
    </cofactor>
    <cofactor evidence="7 9">
        <name>Mn(2+)</name>
        <dbReference type="ChEBI" id="CHEBI:29035"/>
    </cofactor>
    <text evidence="7 9">Probably binds two magnesium or manganese ions per subunit.</text>
</comment>
<dbReference type="GO" id="GO:0046872">
    <property type="term" value="F:metal ion binding"/>
    <property type="evidence" value="ECO:0007669"/>
    <property type="project" value="UniProtKB-KW"/>
</dbReference>
<dbReference type="Proteomes" id="UP000789739">
    <property type="component" value="Unassembled WGS sequence"/>
</dbReference>
<feature type="non-terminal residue" evidence="12">
    <location>
        <position position="493"/>
    </location>
</feature>
<accession>A0A9N9GBL3</accession>
<dbReference type="InterPro" id="IPR036691">
    <property type="entry name" value="Endo/exonu/phosph_ase_sf"/>
</dbReference>
<organism evidence="12 13">
    <name type="scientific">Paraglomus brasilianum</name>
    <dbReference type="NCBI Taxonomy" id="144538"/>
    <lineage>
        <taxon>Eukaryota</taxon>
        <taxon>Fungi</taxon>
        <taxon>Fungi incertae sedis</taxon>
        <taxon>Mucoromycota</taxon>
        <taxon>Glomeromycotina</taxon>
        <taxon>Glomeromycetes</taxon>
        <taxon>Paraglomerales</taxon>
        <taxon>Paraglomeraceae</taxon>
        <taxon>Paraglomus</taxon>
    </lineage>
</organism>
<dbReference type="PROSITE" id="PS00728">
    <property type="entry name" value="AP_NUCLEASE_F1_3"/>
    <property type="match status" value="1"/>
</dbReference>
<dbReference type="Gene3D" id="3.60.10.10">
    <property type="entry name" value="Endonuclease/exonuclease/phosphatase"/>
    <property type="match status" value="1"/>
</dbReference>
<evidence type="ECO:0000256" key="8">
    <source>
        <dbReference type="PIRSR" id="PIRSR604808-3"/>
    </source>
</evidence>
<feature type="domain" description="Endonuclease/exonuclease/phosphatase" evidence="11">
    <location>
        <begin position="40"/>
        <end position="281"/>
    </location>
</feature>
<dbReference type="PANTHER" id="PTHR22748:SF4">
    <property type="entry name" value="DNA-(APURINIC OR APYRIMIDINIC SITE) ENDONUCLEASE 2"/>
    <property type="match status" value="1"/>
</dbReference>
<dbReference type="GO" id="GO:0005634">
    <property type="term" value="C:nucleus"/>
    <property type="evidence" value="ECO:0007669"/>
    <property type="project" value="TreeGrafter"/>
</dbReference>
<evidence type="ECO:0000256" key="6">
    <source>
        <dbReference type="PIRSR" id="PIRSR604808-1"/>
    </source>
</evidence>
<evidence type="ECO:0000256" key="5">
    <source>
        <dbReference type="ARBA" id="ARBA00022842"/>
    </source>
</evidence>
<dbReference type="SUPFAM" id="SSF56219">
    <property type="entry name" value="DNase I-like"/>
    <property type="match status" value="1"/>
</dbReference>
<feature type="binding site" evidence="7">
    <location>
        <position position="177"/>
    </location>
    <ligand>
        <name>Mg(2+)</name>
        <dbReference type="ChEBI" id="CHEBI:18420"/>
        <label>1</label>
    </ligand>
</feature>
<feature type="site" description="Transition state stabilizer" evidence="8">
    <location>
        <position position="179"/>
    </location>
</feature>
<dbReference type="GO" id="GO:0003677">
    <property type="term" value="F:DNA binding"/>
    <property type="evidence" value="ECO:0007669"/>
    <property type="project" value="InterPro"/>
</dbReference>
<dbReference type="GO" id="GO:0006284">
    <property type="term" value="P:base-excision repair"/>
    <property type="evidence" value="ECO:0007669"/>
    <property type="project" value="TreeGrafter"/>
</dbReference>
<keyword evidence="9" id="KW-0234">DNA repair</keyword>
<dbReference type="EC" id="3.1.-.-" evidence="9"/>
<dbReference type="GO" id="GO:0008081">
    <property type="term" value="F:phosphoric diester hydrolase activity"/>
    <property type="evidence" value="ECO:0007669"/>
    <property type="project" value="TreeGrafter"/>
</dbReference>
<keyword evidence="5 7" id="KW-0460">Magnesium</keyword>
<keyword evidence="7" id="KW-0464">Manganese</keyword>
<evidence type="ECO:0000259" key="11">
    <source>
        <dbReference type="Pfam" id="PF03372"/>
    </source>
</evidence>
<dbReference type="GO" id="GO:0003906">
    <property type="term" value="F:DNA-(apurinic or apyrimidinic site) endonuclease activity"/>
    <property type="evidence" value="ECO:0007669"/>
    <property type="project" value="TreeGrafter"/>
</dbReference>
<sequence length="493" mass="54402">MAARRWQTMSAGKRAPFEAEAALMAAIQNSSGLLDRRKNLALVPGYDAYFSFTKGKSAYSGVVTYVKNAVIAPVAAEEGISGILSKTASAVKGPDDTTPEALIGCIPSGYTTEELLAIDSEGRCVVLDFNLFTLFNVYCPNESSLERRPFKLKFYEILKARVEGLLQAGKQVIVVGDMNIEHKEIDHCNPKGAIKDKGLNAFGDHPARKWFDSFVVSNGSMVDVCRMFHPDEKFMYTCWSTVLNARPANYGVRIDYILASEDLMKWFKSCNIDPNVMGSDHCPVVAELYDEIYDKQKHVLLDEINLKEKGQRVKVETPRLCAKYMAKFAGKQQTLKSFFTAAAQSKATLGLGKLAAEGSTANSIERSNDTRIDADENTDQKKDTSSAEKLTAKRPRKQLTKSVQKKLNVSKEQISPPCSQTSIANFFKPAATTEESAEVPQSTSFGSQDAPIDLDPLEISDEDIKVTTNKNTEVTSKWNALFTPKPIPNCNVH</sequence>
<dbReference type="CDD" id="cd09088">
    <property type="entry name" value="Ape2-like_AP-endo"/>
    <property type="match status" value="1"/>
</dbReference>
<dbReference type="InterPro" id="IPR004808">
    <property type="entry name" value="AP_endonuc_1"/>
</dbReference>
<keyword evidence="13" id="KW-1185">Reference proteome</keyword>
<feature type="active site" description="Proton donor/acceptor" evidence="6">
    <location>
        <position position="177"/>
    </location>
</feature>
<comment type="cofactor">
    <cofactor evidence="1">
        <name>Mn(2+)</name>
        <dbReference type="ChEBI" id="CHEBI:29035"/>
    </cofactor>
</comment>